<gene>
    <name evidence="1" type="ORF">ERS007703_02388</name>
</gene>
<dbReference type="AlphaFoldDB" id="A0A0U0T9Q4"/>
<dbReference type="Proteomes" id="UP000038802">
    <property type="component" value="Unassembled WGS sequence"/>
</dbReference>
<reference evidence="2" key="1">
    <citation type="submission" date="2015-03" db="EMBL/GenBank/DDBJ databases">
        <authorList>
            <consortium name="Pathogen Informatics"/>
        </authorList>
    </citation>
    <scope>NUCLEOTIDE SEQUENCE [LARGE SCALE GENOMIC DNA]</scope>
    <source>
        <strain evidence="2">K00500041</strain>
    </source>
</reference>
<sequence length="52" mass="5442">MSSPLAAASASCWRYTKPTAPEAPITAICAVGHARLTSQPMSLEPITQYAPP</sequence>
<evidence type="ECO:0000313" key="1">
    <source>
        <dbReference type="EMBL" id="COV95766.1"/>
    </source>
</evidence>
<name>A0A0U0T9Q4_MYCTX</name>
<dbReference type="EMBL" id="CSAE01000257">
    <property type="protein sequence ID" value="COV95766.1"/>
    <property type="molecule type" value="Genomic_DNA"/>
</dbReference>
<evidence type="ECO:0000313" key="2">
    <source>
        <dbReference type="Proteomes" id="UP000038802"/>
    </source>
</evidence>
<protein>
    <submittedName>
        <fullName evidence="1">Uncharacterized protein</fullName>
    </submittedName>
</protein>
<accession>A0A0U0T9Q4</accession>
<organism evidence="1 2">
    <name type="scientific">Mycobacterium tuberculosis</name>
    <dbReference type="NCBI Taxonomy" id="1773"/>
    <lineage>
        <taxon>Bacteria</taxon>
        <taxon>Bacillati</taxon>
        <taxon>Actinomycetota</taxon>
        <taxon>Actinomycetes</taxon>
        <taxon>Mycobacteriales</taxon>
        <taxon>Mycobacteriaceae</taxon>
        <taxon>Mycobacterium</taxon>
        <taxon>Mycobacterium tuberculosis complex</taxon>
    </lineage>
</organism>
<proteinExistence type="predicted"/>